<dbReference type="GO" id="GO:0046872">
    <property type="term" value="F:metal ion binding"/>
    <property type="evidence" value="ECO:0007669"/>
    <property type="project" value="UniProtKB-KW"/>
</dbReference>
<sequence length="442" mass="48392">MGNLPESANLNKDWAENPRWKGVQRGYGPDEVMRLRGSVQIEHTLARRGAARLWKDLNSTPFVNALGALTGNQAMQQVKAGLRAIYLSGWQVAGDANLAGEMYPDQSLYPANSVPNVVRSVNNALQRCDQIQWMEGKRPSDADYVDYFAPIVADAEAGFGGVLNAFELMKGMIAAGAAGVHFEDQLASVKKCGHMGGKVLVPTREAVAKLVAARLAADVVGVPTVLIARTDAEAADLITSDVDENDKRFCTGERTVEGFYRTKPGFDQAVARGLAYAPYVDLVWCETGKPDLAFAKKFAEAIRKQFPDKMLSYNCSPSFNWKKNLDDATIAKFQKELAAMGYKFQFITLAGFHSLNYSMFNLAHGYAREQMKAFVELQQAEFAAADKGFTAVKHQREVGTSYFDAVTQAIEGGRSSTTALKGSTEDEQFFEAKETKKVAAVK</sequence>
<organism evidence="14 15">
    <name type="scientific">Candidatus Muproteobacteria bacterium RBG_16_60_9</name>
    <dbReference type="NCBI Taxonomy" id="1817755"/>
    <lineage>
        <taxon>Bacteria</taxon>
        <taxon>Pseudomonadati</taxon>
        <taxon>Pseudomonadota</taxon>
        <taxon>Candidatus Muproteobacteria</taxon>
    </lineage>
</organism>
<dbReference type="SUPFAM" id="SSF51621">
    <property type="entry name" value="Phosphoenolpyruvate/pyruvate domain"/>
    <property type="match status" value="1"/>
</dbReference>
<feature type="binding site" evidence="13">
    <location>
        <position position="154"/>
    </location>
    <ligand>
        <name>Mg(2+)</name>
        <dbReference type="ChEBI" id="CHEBI:18420"/>
    </ligand>
</feature>
<feature type="binding site" evidence="12">
    <location>
        <begin position="88"/>
        <end position="90"/>
    </location>
    <ligand>
        <name>substrate</name>
    </ligand>
</feature>
<evidence type="ECO:0000313" key="14">
    <source>
        <dbReference type="EMBL" id="OGI64497.1"/>
    </source>
</evidence>
<dbReference type="NCBIfam" id="TIGR01346">
    <property type="entry name" value="isocit_lyase"/>
    <property type="match status" value="1"/>
</dbReference>
<evidence type="ECO:0000256" key="9">
    <source>
        <dbReference type="ARBA" id="ARBA00053855"/>
    </source>
</evidence>
<feature type="binding site" evidence="12">
    <location>
        <begin position="314"/>
        <end position="318"/>
    </location>
    <ligand>
        <name>substrate</name>
    </ligand>
</feature>
<dbReference type="PANTHER" id="PTHR21631:SF3">
    <property type="entry name" value="BIFUNCTIONAL GLYOXYLATE CYCLE PROTEIN"/>
    <property type="match status" value="1"/>
</dbReference>
<comment type="function">
    <text evidence="9">Involved in the metabolic adaptation in response to environmental changes. Catalyzes the reversible formation of succinate and glyoxylate from isocitrate, a key step of the glyoxylate cycle, which operates as an anaplerotic route for replenishing the tricarboxylic acid cycle during growth on fatty acid substrates.</text>
</comment>
<evidence type="ECO:0000256" key="1">
    <source>
        <dbReference type="ARBA" id="ARBA00004793"/>
    </source>
</evidence>
<evidence type="ECO:0000256" key="13">
    <source>
        <dbReference type="PIRSR" id="PIRSR001362-3"/>
    </source>
</evidence>
<dbReference type="NCBIfam" id="NF011645">
    <property type="entry name" value="PRK15063.1"/>
    <property type="match status" value="1"/>
</dbReference>
<keyword evidence="13" id="KW-0479">Metal-binding</keyword>
<accession>A0A1F6V498</accession>
<comment type="similarity">
    <text evidence="2">Belongs to the isocitrate lyase/PEP mutase superfamily. Isocitrate lyase family.</text>
</comment>
<evidence type="ECO:0000256" key="2">
    <source>
        <dbReference type="ARBA" id="ARBA00005704"/>
    </source>
</evidence>
<dbReference type="AlphaFoldDB" id="A0A1F6V498"/>
<evidence type="ECO:0000256" key="3">
    <source>
        <dbReference type="ARBA" id="ARBA00012909"/>
    </source>
</evidence>
<dbReference type="EC" id="4.1.3.1" evidence="3 10"/>
<dbReference type="GO" id="GO:0006099">
    <property type="term" value="P:tricarboxylic acid cycle"/>
    <property type="evidence" value="ECO:0007669"/>
    <property type="project" value="UniProtKB-UniRule"/>
</dbReference>
<evidence type="ECO:0000256" key="8">
    <source>
        <dbReference type="ARBA" id="ARBA00023531"/>
    </source>
</evidence>
<dbReference type="GO" id="GO:0006097">
    <property type="term" value="P:glyoxylate cycle"/>
    <property type="evidence" value="ECO:0007669"/>
    <property type="project" value="UniProtKB-KW"/>
</dbReference>
<keyword evidence="5" id="KW-0329">Glyoxylate bypass</keyword>
<dbReference type="InterPro" id="IPR018523">
    <property type="entry name" value="Isocitrate_lyase_ph_CS"/>
</dbReference>
<feature type="binding site" evidence="12">
    <location>
        <position position="229"/>
    </location>
    <ligand>
        <name>substrate</name>
    </ligand>
</feature>
<feature type="binding site" evidence="12">
    <location>
        <position position="348"/>
    </location>
    <ligand>
        <name>substrate</name>
    </ligand>
</feature>
<keyword evidence="13" id="KW-0460">Magnesium</keyword>
<evidence type="ECO:0000313" key="15">
    <source>
        <dbReference type="Proteomes" id="UP000179076"/>
    </source>
</evidence>
<feature type="active site" description="Proton acceptor" evidence="11">
    <location>
        <position position="192"/>
    </location>
</feature>
<comment type="cofactor">
    <cofactor evidence="13">
        <name>Mg(2+)</name>
        <dbReference type="ChEBI" id="CHEBI:18420"/>
    </cofactor>
    <text evidence="13">Can also use Mn(2+) ion.</text>
</comment>
<comment type="catalytic activity">
    <reaction evidence="8">
        <text>D-threo-isocitrate = glyoxylate + succinate</text>
        <dbReference type="Rhea" id="RHEA:13245"/>
        <dbReference type="ChEBI" id="CHEBI:15562"/>
        <dbReference type="ChEBI" id="CHEBI:30031"/>
        <dbReference type="ChEBI" id="CHEBI:36655"/>
        <dbReference type="EC" id="4.1.3.1"/>
    </reaction>
</comment>
<proteinExistence type="inferred from homology"/>
<dbReference type="InterPro" id="IPR039556">
    <property type="entry name" value="ICL/PEPM"/>
</dbReference>
<dbReference type="InterPro" id="IPR015813">
    <property type="entry name" value="Pyrv/PenolPyrv_kinase-like_dom"/>
</dbReference>
<dbReference type="PANTHER" id="PTHR21631">
    <property type="entry name" value="ISOCITRATE LYASE/MALATE SYNTHASE"/>
    <property type="match status" value="1"/>
</dbReference>
<dbReference type="Gene3D" id="3.20.20.60">
    <property type="entry name" value="Phosphoenolpyruvate-binding domains"/>
    <property type="match status" value="1"/>
</dbReference>
<dbReference type="EMBL" id="MFSP01000132">
    <property type="protein sequence ID" value="OGI64497.1"/>
    <property type="molecule type" value="Genomic_DNA"/>
</dbReference>
<dbReference type="GO" id="GO:0004451">
    <property type="term" value="F:isocitrate lyase activity"/>
    <property type="evidence" value="ECO:0007669"/>
    <property type="project" value="UniProtKB-UniRule"/>
</dbReference>
<dbReference type="InterPro" id="IPR006254">
    <property type="entry name" value="Isocitrate_lyase"/>
</dbReference>
<dbReference type="InterPro" id="IPR040442">
    <property type="entry name" value="Pyrv_kinase-like_dom_sf"/>
</dbReference>
<dbReference type="Proteomes" id="UP000179076">
    <property type="component" value="Unassembled WGS sequence"/>
</dbReference>
<evidence type="ECO:0000256" key="11">
    <source>
        <dbReference type="PIRSR" id="PIRSR001362-1"/>
    </source>
</evidence>
<dbReference type="Pfam" id="PF00463">
    <property type="entry name" value="ICL"/>
    <property type="match status" value="2"/>
</dbReference>
<evidence type="ECO:0000256" key="10">
    <source>
        <dbReference type="NCBIfam" id="TIGR01346"/>
    </source>
</evidence>
<dbReference type="PROSITE" id="PS00161">
    <property type="entry name" value="ISOCITRATE_LYASE"/>
    <property type="match status" value="1"/>
</dbReference>
<gene>
    <name evidence="14" type="ORF">A2W18_11050</name>
</gene>
<keyword evidence="7 14" id="KW-0456">Lyase</keyword>
<protein>
    <recommendedName>
        <fullName evidence="4 10">Isocitrate lyase</fullName>
        <ecNumber evidence="3 10">4.1.3.1</ecNumber>
    </recommendedName>
</protein>
<dbReference type="CDD" id="cd00377">
    <property type="entry name" value="ICL_PEPM"/>
    <property type="match status" value="1"/>
</dbReference>
<keyword evidence="6" id="KW-0816">Tricarboxylic acid cycle</keyword>
<evidence type="ECO:0000256" key="4">
    <source>
        <dbReference type="ARBA" id="ARBA00017446"/>
    </source>
</evidence>
<feature type="binding site" evidence="12">
    <location>
        <begin position="193"/>
        <end position="194"/>
    </location>
    <ligand>
        <name>substrate</name>
    </ligand>
</feature>
<evidence type="ECO:0000256" key="12">
    <source>
        <dbReference type="PIRSR" id="PIRSR001362-2"/>
    </source>
</evidence>
<dbReference type="PIRSF" id="PIRSF001362">
    <property type="entry name" value="Isocit_lyase"/>
    <property type="match status" value="1"/>
</dbReference>
<name>A0A1F6V498_9PROT</name>
<evidence type="ECO:0000256" key="6">
    <source>
        <dbReference type="ARBA" id="ARBA00022532"/>
    </source>
</evidence>
<dbReference type="FunFam" id="3.20.20.60:FF:000005">
    <property type="entry name" value="Isocitrate lyase"/>
    <property type="match status" value="1"/>
</dbReference>
<comment type="pathway">
    <text evidence="1">Carbohydrate metabolism; glyoxylate cycle; (S)-malate from isocitrate: step 1/2.</text>
</comment>
<comment type="caution">
    <text evidence="14">The sequence shown here is derived from an EMBL/GenBank/DDBJ whole genome shotgun (WGS) entry which is preliminary data.</text>
</comment>
<evidence type="ECO:0000256" key="5">
    <source>
        <dbReference type="ARBA" id="ARBA00022435"/>
    </source>
</evidence>
<evidence type="ECO:0000256" key="7">
    <source>
        <dbReference type="ARBA" id="ARBA00023239"/>
    </source>
</evidence>
<reference evidence="14 15" key="1">
    <citation type="journal article" date="2016" name="Nat. Commun.">
        <title>Thousands of microbial genomes shed light on interconnected biogeochemical processes in an aquifer system.</title>
        <authorList>
            <person name="Anantharaman K."/>
            <person name="Brown C.T."/>
            <person name="Hug L.A."/>
            <person name="Sharon I."/>
            <person name="Castelle C.J."/>
            <person name="Probst A.J."/>
            <person name="Thomas B.C."/>
            <person name="Singh A."/>
            <person name="Wilkins M.J."/>
            <person name="Karaoz U."/>
            <person name="Brodie E.L."/>
            <person name="Williams K.H."/>
            <person name="Hubbard S.S."/>
            <person name="Banfield J.F."/>
        </authorList>
    </citation>
    <scope>NUCLEOTIDE SEQUENCE [LARGE SCALE GENOMIC DNA]</scope>
</reference>